<evidence type="ECO:0000313" key="3">
    <source>
        <dbReference type="EMBL" id="MBG9377304.1"/>
    </source>
</evidence>
<sequence length="346" mass="38084">MVRTALTVLLIATCCFAGAQQRPYYTQYVLNNYILNPAVAGIENYWDIKASHRHQWVGINGAPVTTYFTLQGPLSRNSSGRQTATTVRTPGENPRGHVFMEEYQSTDPHHGVGLTVLNDRTGPINRFSLQGTYAYHIPLNDRISLGGGLSLGIQNVTLRTNELDFGEAYTVDPVVAGSAYINNIRPDISLGIMAYSAKWFAGLGVQQVVPSRISFNDGKLTGDSVTLLNNKLVPHLFLQAGYRILLGEDFSLLPSITAKYVNPVPLSFDINIKLQYRDLIWAGVSARPDDGFAGMLGVNLNSSINIGYSYDYTTTLLNTVSKGTHEIVVGFLLGNKYGDWCPRNVW</sequence>
<gene>
    <name evidence="3" type="ORF">I5907_13765</name>
</gene>
<dbReference type="EMBL" id="JADWYR010000002">
    <property type="protein sequence ID" value="MBG9377304.1"/>
    <property type="molecule type" value="Genomic_DNA"/>
</dbReference>
<feature type="signal peptide" evidence="2">
    <location>
        <begin position="1"/>
        <end position="19"/>
    </location>
</feature>
<organism evidence="3 4">
    <name type="scientific">Panacibacter microcysteis</name>
    <dbReference type="NCBI Taxonomy" id="2793269"/>
    <lineage>
        <taxon>Bacteria</taxon>
        <taxon>Pseudomonadati</taxon>
        <taxon>Bacteroidota</taxon>
        <taxon>Chitinophagia</taxon>
        <taxon>Chitinophagales</taxon>
        <taxon>Chitinophagaceae</taxon>
        <taxon>Panacibacter</taxon>
    </lineage>
</organism>
<reference evidence="3" key="1">
    <citation type="submission" date="2020-11" db="EMBL/GenBank/DDBJ databases">
        <title>Bacterial whole genome sequence for Panacibacter sp. DH6.</title>
        <authorList>
            <person name="Le V."/>
            <person name="Ko S."/>
            <person name="Ahn C.-Y."/>
            <person name="Oh H.-M."/>
        </authorList>
    </citation>
    <scope>NUCLEOTIDE SEQUENCE</scope>
    <source>
        <strain evidence="3">DH6</strain>
    </source>
</reference>
<dbReference type="InterPro" id="IPR019861">
    <property type="entry name" value="PorP/SprF_Bacteroidetes"/>
</dbReference>
<protein>
    <submittedName>
        <fullName evidence="3">Type IX secretion system membrane protein PorP/SprF</fullName>
    </submittedName>
</protein>
<keyword evidence="2" id="KW-0732">Signal</keyword>
<keyword evidence="4" id="KW-1185">Reference proteome</keyword>
<feature type="chain" id="PRO_5037610997" evidence="2">
    <location>
        <begin position="20"/>
        <end position="346"/>
    </location>
</feature>
<evidence type="ECO:0000256" key="2">
    <source>
        <dbReference type="SAM" id="SignalP"/>
    </source>
</evidence>
<dbReference type="Pfam" id="PF11751">
    <property type="entry name" value="PorP_SprF"/>
    <property type="match status" value="1"/>
</dbReference>
<feature type="compositionally biased region" description="Polar residues" evidence="1">
    <location>
        <begin position="75"/>
        <end position="88"/>
    </location>
</feature>
<evidence type="ECO:0000256" key="1">
    <source>
        <dbReference type="SAM" id="MobiDB-lite"/>
    </source>
</evidence>
<dbReference type="RefSeq" id="WP_196991394.1">
    <property type="nucleotide sequence ID" value="NZ_JADWYR010000002.1"/>
</dbReference>
<dbReference type="AlphaFoldDB" id="A0A931EAK7"/>
<dbReference type="Proteomes" id="UP000628448">
    <property type="component" value="Unassembled WGS sequence"/>
</dbReference>
<accession>A0A931EAK7</accession>
<name>A0A931EAK7_9BACT</name>
<evidence type="ECO:0000313" key="4">
    <source>
        <dbReference type="Proteomes" id="UP000628448"/>
    </source>
</evidence>
<proteinExistence type="predicted"/>
<feature type="region of interest" description="Disordered" evidence="1">
    <location>
        <begin position="75"/>
        <end position="95"/>
    </location>
</feature>
<comment type="caution">
    <text evidence="3">The sequence shown here is derived from an EMBL/GenBank/DDBJ whole genome shotgun (WGS) entry which is preliminary data.</text>
</comment>
<dbReference type="NCBIfam" id="TIGR03519">
    <property type="entry name" value="T9SS_PorP_fam"/>
    <property type="match status" value="1"/>
</dbReference>